<name>A0A5C6LWG0_9BACT</name>
<dbReference type="Gene3D" id="3.90.226.10">
    <property type="entry name" value="2-enoyl-CoA Hydratase, Chain A, domain 1"/>
    <property type="match status" value="1"/>
</dbReference>
<comment type="caution">
    <text evidence="2">The sequence shown here is derived from an EMBL/GenBank/DDBJ whole genome shotgun (WGS) entry which is preliminary data.</text>
</comment>
<evidence type="ECO:0000313" key="3">
    <source>
        <dbReference type="Proteomes" id="UP000318815"/>
    </source>
</evidence>
<evidence type="ECO:0000259" key="1">
    <source>
        <dbReference type="Pfam" id="PF03572"/>
    </source>
</evidence>
<dbReference type="Proteomes" id="UP000318815">
    <property type="component" value="Unassembled WGS sequence"/>
</dbReference>
<evidence type="ECO:0000313" key="2">
    <source>
        <dbReference type="EMBL" id="TWW01623.1"/>
    </source>
</evidence>
<dbReference type="InterPro" id="IPR029045">
    <property type="entry name" value="ClpP/crotonase-like_dom_sf"/>
</dbReference>
<proteinExistence type="predicted"/>
<dbReference type="AlphaFoldDB" id="A0A5C6LWG0"/>
<dbReference type="GO" id="GO:0008236">
    <property type="term" value="F:serine-type peptidase activity"/>
    <property type="evidence" value="ECO:0007669"/>
    <property type="project" value="InterPro"/>
</dbReference>
<dbReference type="GO" id="GO:0006508">
    <property type="term" value="P:proteolysis"/>
    <property type="evidence" value="ECO:0007669"/>
    <property type="project" value="InterPro"/>
</dbReference>
<reference evidence="2 3" key="1">
    <citation type="submission" date="2019-08" db="EMBL/GenBank/DDBJ databases">
        <title>Whole genome sequencing of chitin degrading bacteria Chitinophaga pinensis YS16.</title>
        <authorList>
            <person name="Singh R.P."/>
            <person name="Manchanda G."/>
            <person name="Maurya I.K."/>
            <person name="Joshi N.K."/>
            <person name="Srivastava A.K."/>
        </authorList>
    </citation>
    <scope>NUCLEOTIDE SEQUENCE [LARGE SCALE GENOMIC DNA]</scope>
    <source>
        <strain evidence="2 3">YS-16</strain>
    </source>
</reference>
<dbReference type="InterPro" id="IPR005151">
    <property type="entry name" value="Tail-specific_protease"/>
</dbReference>
<dbReference type="SUPFAM" id="SSF52096">
    <property type="entry name" value="ClpP/crotonase"/>
    <property type="match status" value="1"/>
</dbReference>
<accession>A0A5C6LWG0</accession>
<dbReference type="OrthoDB" id="2327485at2"/>
<gene>
    <name evidence="2" type="ORF">FEF09_06400</name>
</gene>
<keyword evidence="3" id="KW-1185">Reference proteome</keyword>
<protein>
    <recommendedName>
        <fullName evidence="1">Tail specific protease domain-containing protein</fullName>
    </recommendedName>
</protein>
<dbReference type="EMBL" id="VOHS01000004">
    <property type="protein sequence ID" value="TWW01623.1"/>
    <property type="molecule type" value="Genomic_DNA"/>
</dbReference>
<organism evidence="2 3">
    <name type="scientific">Chitinophaga pinensis</name>
    <dbReference type="NCBI Taxonomy" id="79329"/>
    <lineage>
        <taxon>Bacteria</taxon>
        <taxon>Pseudomonadati</taxon>
        <taxon>Bacteroidota</taxon>
        <taxon>Chitinophagia</taxon>
        <taxon>Chitinophagales</taxon>
        <taxon>Chitinophagaceae</taxon>
        <taxon>Chitinophaga</taxon>
    </lineage>
</organism>
<dbReference type="Pfam" id="PF03572">
    <property type="entry name" value="Peptidase_S41"/>
    <property type="match status" value="1"/>
</dbReference>
<sequence length="532" mass="60937">MSYYIAINPPLQRHYSVHNRNNNDLIAIQCPCNGTSKTLILFKHLLILPTDTNPQPVMKKGISIFIVSCFIIYNISAQSISCNCLSNLDSVISHTSTNYAGFPVKTSGSKATGYNNMVSSLHKRATGITDPVKCFAVIKDYVSWFKDRHFDFSYALDSTQWHISTFNEDHFRKTLPKKHHPLEGIWRNPDSTLQIAIRQTAQGNYEGIVINSQDKKIPSGLVYCTITKTTRGYAYRKYNYMTMDYPAQQQGGLLRLWNTELWGKVYPEEMNAAEKTELSTWKNYNFGLSFKQADPQTAYLKLPTFNRDNLVQKLISDNDSIIRQSKYLIVDLRSNGGGNTGWAYLLPYLMTQPIDQGNNYLRLSPQNTQRALAEIKPLVENPIPDELKKYYTRSLVQQYQHIYKEMPLAITPFYPIPSITIPLDIVIHYPTQIALIFDDLCGSSTEYFFQLSKQSNKIKRYGTATLGMMDYVGMHQPTPLPFSGYYLVIPDTKSSWTDTAPIDATGLQPEKDLSKIPQDEWVDFIRRDLKQY</sequence>
<feature type="domain" description="Tail specific protease" evidence="1">
    <location>
        <begin position="297"/>
        <end position="469"/>
    </location>
</feature>